<dbReference type="EMBL" id="DF237198">
    <property type="protein sequence ID" value="GAQ85693.1"/>
    <property type="molecule type" value="Genomic_DNA"/>
</dbReference>
<dbReference type="STRING" id="105231.A0A1Y1I5B9"/>
<sequence length="269" mass="30367">MATSTAVAAATLTGSLTLPPRLRCQRDSRAHPCRRTFSRSTGLTSCHLQSWSSSQLRGRKGYQGKHPDGTTLRSSFKGEAVRTAPEGSRPVTHQKTLIEAILPSVLVLPNLAQTAPSFLARLVGFYVLMRAGIAVPYKREVTEEEQETKTLRATKQWKIVNNYNGVPCILRRKWRCASREDGRKRLRMICDVLSEDDTFQMSDTHKGCQIRRESAHSETVSCNGVNALYDDNPFPRMKIDIARFPEGRVGMEEYYKAEKLERVLHSKAR</sequence>
<evidence type="ECO:0000313" key="2">
    <source>
        <dbReference type="Proteomes" id="UP000054558"/>
    </source>
</evidence>
<keyword evidence="2" id="KW-1185">Reference proteome</keyword>
<reference evidence="1 2" key="1">
    <citation type="journal article" date="2014" name="Nat. Commun.">
        <title>Klebsormidium flaccidum genome reveals primary factors for plant terrestrial adaptation.</title>
        <authorList>
            <person name="Hori K."/>
            <person name="Maruyama F."/>
            <person name="Fujisawa T."/>
            <person name="Togashi T."/>
            <person name="Yamamoto N."/>
            <person name="Seo M."/>
            <person name="Sato S."/>
            <person name="Yamada T."/>
            <person name="Mori H."/>
            <person name="Tajima N."/>
            <person name="Moriyama T."/>
            <person name="Ikeuchi M."/>
            <person name="Watanabe M."/>
            <person name="Wada H."/>
            <person name="Kobayashi K."/>
            <person name="Saito M."/>
            <person name="Masuda T."/>
            <person name="Sasaki-Sekimoto Y."/>
            <person name="Mashiguchi K."/>
            <person name="Awai K."/>
            <person name="Shimojima M."/>
            <person name="Masuda S."/>
            <person name="Iwai M."/>
            <person name="Nobusawa T."/>
            <person name="Narise T."/>
            <person name="Kondo S."/>
            <person name="Saito H."/>
            <person name="Sato R."/>
            <person name="Murakawa M."/>
            <person name="Ihara Y."/>
            <person name="Oshima-Yamada Y."/>
            <person name="Ohtaka K."/>
            <person name="Satoh M."/>
            <person name="Sonobe K."/>
            <person name="Ishii M."/>
            <person name="Ohtani R."/>
            <person name="Kanamori-Sato M."/>
            <person name="Honoki R."/>
            <person name="Miyazaki D."/>
            <person name="Mochizuki H."/>
            <person name="Umetsu J."/>
            <person name="Higashi K."/>
            <person name="Shibata D."/>
            <person name="Kamiya Y."/>
            <person name="Sato N."/>
            <person name="Nakamura Y."/>
            <person name="Tabata S."/>
            <person name="Ida S."/>
            <person name="Kurokawa K."/>
            <person name="Ohta H."/>
        </authorList>
    </citation>
    <scope>NUCLEOTIDE SEQUENCE [LARGE SCALE GENOMIC DNA]</scope>
    <source>
        <strain evidence="1 2">NIES-2285</strain>
    </source>
</reference>
<evidence type="ECO:0000313" key="1">
    <source>
        <dbReference type="EMBL" id="GAQ85693.1"/>
    </source>
</evidence>
<gene>
    <name evidence="1" type="ORF">KFL_002490110</name>
</gene>
<protein>
    <submittedName>
        <fullName evidence="1">Uncharacterized protein</fullName>
    </submittedName>
</protein>
<dbReference type="PANTHER" id="PTHR37229">
    <property type="entry name" value="6,7-DIMETHYL-8-RIBITYLLUMAZINE SYNTHASE"/>
    <property type="match status" value="1"/>
</dbReference>
<dbReference type="AlphaFoldDB" id="A0A1Y1I5B9"/>
<dbReference type="PANTHER" id="PTHR37229:SF2">
    <property type="entry name" value="6,7-DIMETHYL-8-RIBITYLLUMAZINE SYNTHASE"/>
    <property type="match status" value="1"/>
</dbReference>
<proteinExistence type="predicted"/>
<dbReference type="Proteomes" id="UP000054558">
    <property type="component" value="Unassembled WGS sequence"/>
</dbReference>
<organism evidence="1 2">
    <name type="scientific">Klebsormidium nitens</name>
    <name type="common">Green alga</name>
    <name type="synonym">Ulothrix nitens</name>
    <dbReference type="NCBI Taxonomy" id="105231"/>
    <lineage>
        <taxon>Eukaryota</taxon>
        <taxon>Viridiplantae</taxon>
        <taxon>Streptophyta</taxon>
        <taxon>Klebsormidiophyceae</taxon>
        <taxon>Klebsormidiales</taxon>
        <taxon>Klebsormidiaceae</taxon>
        <taxon>Klebsormidium</taxon>
    </lineage>
</organism>
<name>A0A1Y1I5B9_KLENI</name>
<accession>A0A1Y1I5B9</accession>
<dbReference type="OrthoDB" id="2020370at2759"/>